<dbReference type="InterPro" id="IPR029058">
    <property type="entry name" value="AB_hydrolase_fold"/>
</dbReference>
<evidence type="ECO:0000313" key="2">
    <source>
        <dbReference type="EMBL" id="KAA0175191.1"/>
    </source>
</evidence>
<dbReference type="OrthoDB" id="6431331at2759"/>
<dbReference type="InterPro" id="IPR000073">
    <property type="entry name" value="AB_hydrolase_1"/>
</dbReference>
<dbReference type="PANTHER" id="PTHR47533">
    <property type="entry name" value="PROTEIN CBG21859"/>
    <property type="match status" value="1"/>
</dbReference>
<dbReference type="EMBL" id="VLTO01000015">
    <property type="protein sequence ID" value="KAA0175191.1"/>
    <property type="molecule type" value="Genomic_DNA"/>
</dbReference>
<dbReference type="Pfam" id="PF00561">
    <property type="entry name" value="Abhydrolase_1"/>
    <property type="match status" value="1"/>
</dbReference>
<reference evidence="2 3" key="1">
    <citation type="submission" date="2019-07" db="EMBL/GenBank/DDBJ databases">
        <title>Genomes of Cafeteria roenbergensis.</title>
        <authorList>
            <person name="Fischer M.G."/>
            <person name="Hackl T."/>
            <person name="Roman M."/>
        </authorList>
    </citation>
    <scope>NUCLEOTIDE SEQUENCE [LARGE SCALE GENOMIC DNA]</scope>
    <source>
        <strain evidence="2 3">E4-10P</strain>
    </source>
</reference>
<dbReference type="Proteomes" id="UP000322899">
    <property type="component" value="Unassembled WGS sequence"/>
</dbReference>
<feature type="domain" description="AB hydrolase-1" evidence="1">
    <location>
        <begin position="53"/>
        <end position="279"/>
    </location>
</feature>
<evidence type="ECO:0000259" key="1">
    <source>
        <dbReference type="Pfam" id="PF00561"/>
    </source>
</evidence>
<organism evidence="2 3">
    <name type="scientific">Cafeteria roenbergensis</name>
    <name type="common">Marine flagellate</name>
    <dbReference type="NCBI Taxonomy" id="33653"/>
    <lineage>
        <taxon>Eukaryota</taxon>
        <taxon>Sar</taxon>
        <taxon>Stramenopiles</taxon>
        <taxon>Bigyra</taxon>
        <taxon>Opalozoa</taxon>
        <taxon>Bicosoecida</taxon>
        <taxon>Cafeteriaceae</taxon>
        <taxon>Cafeteria</taxon>
    </lineage>
</organism>
<dbReference type="Gene3D" id="3.40.50.1820">
    <property type="entry name" value="alpha/beta hydrolase"/>
    <property type="match status" value="1"/>
</dbReference>
<protein>
    <recommendedName>
        <fullName evidence="1">AB hydrolase-1 domain-containing protein</fullName>
    </recommendedName>
</protein>
<sequence>MQRAGAAVAKRLASSVSSAAARVTPVDPPVQRLALSRGDIGYTDEPGSSAGCPVIVALHGGPGSVHDFRYIGGALGSRARLVRLDLPGHGSSAEHVAESPSTKHAAEAAKEACDLLGLGDSKVVVMGHSLGAQIALELAVQLGPARVAGMCMLAPVSLRPHQALRPYWLVQALSSALTLPLVGDALFKPLIWLLYTQLLGFDPKRTSAAESAFTMRQVGLLDFERAASNARAIKAYGVPAMVCWATDDPILEPAIAKELGAALPAGPRLEFSSGGHFMNKHHAAEVVDALLDMLGSAAGSAAPARSRL</sequence>
<comment type="caution">
    <text evidence="2">The sequence shown here is derived from an EMBL/GenBank/DDBJ whole genome shotgun (WGS) entry which is preliminary data.</text>
</comment>
<dbReference type="SUPFAM" id="SSF53474">
    <property type="entry name" value="alpha/beta-Hydrolases"/>
    <property type="match status" value="1"/>
</dbReference>
<dbReference type="PANTHER" id="PTHR47533:SF4">
    <property type="entry name" value="AB HYDROLASE-1 DOMAIN-CONTAINING PROTEIN"/>
    <property type="match status" value="1"/>
</dbReference>
<name>A0A5A8EHF0_CAFRO</name>
<gene>
    <name evidence="2" type="ORF">FNF27_03199</name>
</gene>
<dbReference type="AlphaFoldDB" id="A0A5A8EHF0"/>
<proteinExistence type="predicted"/>
<accession>A0A5A8EHF0</accession>
<evidence type="ECO:0000313" key="3">
    <source>
        <dbReference type="Proteomes" id="UP000322899"/>
    </source>
</evidence>